<dbReference type="InterPro" id="IPR007569">
    <property type="entry name" value="DUF559"/>
</dbReference>
<dbReference type="OrthoDB" id="9798754at2"/>
<accession>A0A387FVE9</accession>
<name>A0A387FVE9_9HYPH</name>
<protein>
    <submittedName>
        <fullName evidence="3">DUF559 domain-containing protein</fullName>
    </submittedName>
</protein>
<dbReference type="EMBL" id="CP032694">
    <property type="protein sequence ID" value="AYG60114.1"/>
    <property type="molecule type" value="Genomic_DNA"/>
</dbReference>
<sequence length="186" mass="21624">MPFYSIFAILADKILFDIDAAARIPFSPRGEGGPKGRMRGTPRMPDNDDISKRRPGKTRQARRLRQIETEEEYRLWSDLRDRRLNGYKFARQIPRGPYVVDFLCRDKLLIVEIDGFQHAGSFSDVIRTQWLNTHGYSVLRFWNHEITRERRAVLGTILAALEGKMLKTDDILRFHPAIRPLGEAVE</sequence>
<reference evidence="3 4" key="1">
    <citation type="submission" date="2018-10" db="EMBL/GenBank/DDBJ databases">
        <title>Rhizobium etli, R. leguminosarum and a new Rhizobium genospecies from Phaseolus dumosus.</title>
        <authorList>
            <person name="Ramirez-Puebla S.T."/>
            <person name="Rogel-Hernandez M.A."/>
            <person name="Guerrero G."/>
            <person name="Ormeno-Orrillo E."/>
            <person name="Martinez-Romero J.C."/>
            <person name="Negrete-Yankelevich S."/>
            <person name="Martinez-Romero E."/>
        </authorList>
    </citation>
    <scope>NUCLEOTIDE SEQUENCE [LARGE SCALE GENOMIC DNA]</scope>
    <source>
        <strain evidence="3 4">CCGE525</strain>
    </source>
</reference>
<dbReference type="AlphaFoldDB" id="A0A387FVE9"/>
<dbReference type="PANTHER" id="PTHR38590">
    <property type="entry name" value="BLL0828 PROTEIN"/>
    <property type="match status" value="1"/>
</dbReference>
<gene>
    <name evidence="3" type="ORF">CCGE525_15800</name>
</gene>
<dbReference type="PANTHER" id="PTHR38590:SF1">
    <property type="entry name" value="BLL0828 PROTEIN"/>
    <property type="match status" value="1"/>
</dbReference>
<proteinExistence type="predicted"/>
<evidence type="ECO:0000259" key="2">
    <source>
        <dbReference type="Pfam" id="PF04480"/>
    </source>
</evidence>
<dbReference type="InterPro" id="IPR047216">
    <property type="entry name" value="Endonuclease_DUF559_bact"/>
</dbReference>
<dbReference type="Pfam" id="PF04480">
    <property type="entry name" value="DUF559"/>
    <property type="match status" value="1"/>
</dbReference>
<evidence type="ECO:0000313" key="3">
    <source>
        <dbReference type="EMBL" id="AYG60114.1"/>
    </source>
</evidence>
<dbReference type="CDD" id="cd01038">
    <property type="entry name" value="Endonuclease_DUF559"/>
    <property type="match status" value="1"/>
</dbReference>
<dbReference type="InterPro" id="IPR011335">
    <property type="entry name" value="Restrct_endonuc-II-like"/>
</dbReference>
<dbReference type="Proteomes" id="UP000282195">
    <property type="component" value="Chromosome"/>
</dbReference>
<feature type="region of interest" description="Disordered" evidence="1">
    <location>
        <begin position="27"/>
        <end position="63"/>
    </location>
</feature>
<feature type="compositionally biased region" description="Basic residues" evidence="1">
    <location>
        <begin position="53"/>
        <end position="63"/>
    </location>
</feature>
<dbReference type="SUPFAM" id="SSF52980">
    <property type="entry name" value="Restriction endonuclease-like"/>
    <property type="match status" value="1"/>
</dbReference>
<dbReference type="Gene3D" id="3.40.960.10">
    <property type="entry name" value="VSR Endonuclease"/>
    <property type="match status" value="1"/>
</dbReference>
<organism evidence="3 4">
    <name type="scientific">Rhizobium jaguaris</name>
    <dbReference type="NCBI Taxonomy" id="1312183"/>
    <lineage>
        <taxon>Bacteria</taxon>
        <taxon>Pseudomonadati</taxon>
        <taxon>Pseudomonadota</taxon>
        <taxon>Alphaproteobacteria</taxon>
        <taxon>Hyphomicrobiales</taxon>
        <taxon>Rhizobiaceae</taxon>
        <taxon>Rhizobium/Agrobacterium group</taxon>
        <taxon>Rhizobium</taxon>
    </lineage>
</organism>
<dbReference type="KEGG" id="rjg:CCGE525_15800"/>
<evidence type="ECO:0000313" key="4">
    <source>
        <dbReference type="Proteomes" id="UP000282195"/>
    </source>
</evidence>
<feature type="domain" description="DUF559" evidence="2">
    <location>
        <begin position="58"/>
        <end position="162"/>
    </location>
</feature>
<evidence type="ECO:0000256" key="1">
    <source>
        <dbReference type="SAM" id="MobiDB-lite"/>
    </source>
</evidence>
<keyword evidence="4" id="KW-1185">Reference proteome</keyword>